<comment type="subcellular location">
    <subcellularLocation>
        <location evidence="1">Cell outer membrane</location>
    </subcellularLocation>
</comment>
<organism evidence="4 5">
    <name type="scientific">Fodinibius salipaludis</name>
    <dbReference type="NCBI Taxonomy" id="2032627"/>
    <lineage>
        <taxon>Bacteria</taxon>
        <taxon>Pseudomonadati</taxon>
        <taxon>Balneolota</taxon>
        <taxon>Balneolia</taxon>
        <taxon>Balneolales</taxon>
        <taxon>Balneolaceae</taxon>
        <taxon>Fodinibius</taxon>
    </lineage>
</organism>
<evidence type="ECO:0008006" key="6">
    <source>
        <dbReference type="Google" id="ProtNLM"/>
    </source>
</evidence>
<dbReference type="SUPFAM" id="SSF56935">
    <property type="entry name" value="Porins"/>
    <property type="match status" value="1"/>
</dbReference>
<keyword evidence="2" id="KW-0472">Membrane</keyword>
<gene>
    <name evidence="4" type="ORF">CK503_00655</name>
</gene>
<dbReference type="Pfam" id="PF14121">
    <property type="entry name" value="Porin_10"/>
    <property type="match status" value="1"/>
</dbReference>
<evidence type="ECO:0000256" key="3">
    <source>
        <dbReference type="ARBA" id="ARBA00023237"/>
    </source>
</evidence>
<proteinExistence type="predicted"/>
<comment type="caution">
    <text evidence="4">The sequence shown here is derived from an EMBL/GenBank/DDBJ whole genome shotgun (WGS) entry which is preliminary data.</text>
</comment>
<dbReference type="InterPro" id="IPR036942">
    <property type="entry name" value="Beta-barrel_TonB_sf"/>
</dbReference>
<name>A0A2A2GFE5_9BACT</name>
<evidence type="ECO:0000313" key="4">
    <source>
        <dbReference type="EMBL" id="PAU95609.1"/>
    </source>
</evidence>
<dbReference type="AlphaFoldDB" id="A0A2A2GFE5"/>
<keyword evidence="5" id="KW-1185">Reference proteome</keyword>
<protein>
    <recommendedName>
        <fullName evidence="6">TonB-dependent receptor-like beta-barrel domain-containing protein</fullName>
    </recommendedName>
</protein>
<dbReference type="EMBL" id="NSKE01000001">
    <property type="protein sequence ID" value="PAU95609.1"/>
    <property type="molecule type" value="Genomic_DNA"/>
</dbReference>
<keyword evidence="3" id="KW-0998">Cell outer membrane</keyword>
<reference evidence="4 5" key="1">
    <citation type="submission" date="2017-08" db="EMBL/GenBank/DDBJ databases">
        <title>Aliifodinibius alkalisoli sp. nov., isolated from saline alkaline soil.</title>
        <authorList>
            <person name="Liu D."/>
            <person name="Zhang G."/>
        </authorList>
    </citation>
    <scope>NUCLEOTIDE SEQUENCE [LARGE SCALE GENOMIC DNA]</scope>
    <source>
        <strain evidence="4 5">WN023</strain>
    </source>
</reference>
<evidence type="ECO:0000313" key="5">
    <source>
        <dbReference type="Proteomes" id="UP000218831"/>
    </source>
</evidence>
<dbReference type="GO" id="GO:0009279">
    <property type="term" value="C:cell outer membrane"/>
    <property type="evidence" value="ECO:0007669"/>
    <property type="project" value="UniProtKB-SubCell"/>
</dbReference>
<accession>A0A2A2GFE5</accession>
<dbReference type="Gene3D" id="2.40.170.20">
    <property type="entry name" value="TonB-dependent receptor, beta-barrel domain"/>
    <property type="match status" value="1"/>
</dbReference>
<dbReference type="Proteomes" id="UP000218831">
    <property type="component" value="Unassembled WGS sequence"/>
</dbReference>
<evidence type="ECO:0000256" key="2">
    <source>
        <dbReference type="ARBA" id="ARBA00023136"/>
    </source>
</evidence>
<dbReference type="InterPro" id="IPR025631">
    <property type="entry name" value="Porin_10"/>
</dbReference>
<sequence length="683" mass="78256">MFAACQSAALAQVDSTTVDSVALDSATTDTLFLYPPELPDVAVDITSLNTGATDTLFRFSLSLTAFQDTTVQSARGEKKKELFKVNPWEFHAPLGAERTATDSTLRWQYWSDWTYKLNREPGVISYRLGTNIRSNAVQRNAHEPRHQQLYWEDISLNDPVSGIVNWELIPQNKIADFYTDDLGTVHESRFYHHQYYINKPLSRLIYSESQFNYRNLEFEISHNLSQRTNIELSYWDRRSGGEYKNSEITGRQIYLKASHHLDQNKYLKLNYITNNYDIGQPFGYSMNNMLAFNFDRYSASPVQSSATTEQKNNILTLNYYQRNPDSTQTEDNFRAGLFQRSDERLMTSTSDSTGYSLKSVGANARKWWQWGGLHLETGAKAEYSFNQTPENNTLPAENWATAKADGSIVIDFVPLIDLMGDAELQMRSDGFQSYQMNAEGKIPIGDFSVTVGASSGTIMPTPQQLYWDSDQFKGNSDLENEKVQDIRGTLSYHFNPDTEIGIRGQHKEVTDGIMVADSLFTNVNNYASQSATAFFEWDLTNFEFEGSAVFHRFADSYVSPSGTIPMSPQERVWLKGSAYWKGYLFDRATYVKAGVSGMAAPFRYQPDHYNPELNYWQPMSADQQLPRFNRLDVDISARVRSIMFILRWENVLDDVSQLGYFETAQYPMAQRRFIFSVRALFRN</sequence>
<evidence type="ECO:0000256" key="1">
    <source>
        <dbReference type="ARBA" id="ARBA00004442"/>
    </source>
</evidence>